<dbReference type="eggNOG" id="COG2067">
    <property type="taxonomic scope" value="Bacteria"/>
</dbReference>
<feature type="domain" description="Type IX secretion system protein PorV" evidence="2">
    <location>
        <begin position="34"/>
        <end position="235"/>
    </location>
</feature>
<evidence type="ECO:0000313" key="3">
    <source>
        <dbReference type="EMBL" id="KGN80270.1"/>
    </source>
</evidence>
<organism evidence="3 4">
    <name type="scientific">Porphyromonas cangingivalis</name>
    <dbReference type="NCBI Taxonomy" id="36874"/>
    <lineage>
        <taxon>Bacteria</taxon>
        <taxon>Pseudomonadati</taxon>
        <taxon>Bacteroidota</taxon>
        <taxon>Bacteroidia</taxon>
        <taxon>Bacteroidales</taxon>
        <taxon>Porphyromonadaceae</taxon>
        <taxon>Porphyromonas</taxon>
    </lineage>
</organism>
<dbReference type="InterPro" id="IPR045741">
    <property type="entry name" value="PorV"/>
</dbReference>
<sequence>MTRYMTKLLSLVTLSLVSLNVFAQGRILTTLETNPDARTAAMGNALLGNTDKMHIYNNPSALLFSTQKFGVDLSTEIYPQGGQGRLMQYTLGTAYKFHPDHAVFFGMRYLGGLTIDVSTLPQSGKTYRPYDLTVDFGYGFLVTPEFSVYGSGTYVRSDIGAKTDALTFSFGLGYQRAIELNGHSSLLTVGARLLDAGTPVQYNKTGIFQSLPTSVVVGGDWGINLADDHDLTYALGVRYFTPKEAKEVIAGTGLEYTFAKMISVRGGYEYAQLAGSKLTGGLGIRCKGFTLDVAYRHSLKAVTGVNTFMVGLGFGI</sequence>
<feature type="chain" id="PRO_5001987024" description="Type IX secretion system protein PorV domain-containing protein" evidence="1">
    <location>
        <begin position="24"/>
        <end position="316"/>
    </location>
</feature>
<protein>
    <recommendedName>
        <fullName evidence="2">Type IX secretion system protein PorV domain-containing protein</fullName>
    </recommendedName>
</protein>
<dbReference type="Gene3D" id="2.40.160.60">
    <property type="entry name" value="Outer membrane protein transport protein (OMPP1/FadL/TodX)"/>
    <property type="match status" value="1"/>
</dbReference>
<dbReference type="OrthoDB" id="1013710at2"/>
<name>A0A0A2ES00_PORCN</name>
<gene>
    <name evidence="3" type="ORF">HQ35_06155</name>
</gene>
<comment type="caution">
    <text evidence="3">The sequence shown here is derived from an EMBL/GenBank/DDBJ whole genome shotgun (WGS) entry which is preliminary data.</text>
</comment>
<evidence type="ECO:0000256" key="1">
    <source>
        <dbReference type="SAM" id="SignalP"/>
    </source>
</evidence>
<keyword evidence="1" id="KW-0732">Signal</keyword>
<dbReference type="Pfam" id="PF19572">
    <property type="entry name" value="PorV"/>
    <property type="match status" value="1"/>
</dbReference>
<keyword evidence="4" id="KW-1185">Reference proteome</keyword>
<dbReference type="AlphaFoldDB" id="A0A0A2ES00"/>
<evidence type="ECO:0000313" key="4">
    <source>
        <dbReference type="Proteomes" id="UP000030125"/>
    </source>
</evidence>
<dbReference type="STRING" id="36874.HQ34_00895"/>
<dbReference type="Proteomes" id="UP000030125">
    <property type="component" value="Unassembled WGS sequence"/>
</dbReference>
<feature type="signal peptide" evidence="1">
    <location>
        <begin position="1"/>
        <end position="23"/>
    </location>
</feature>
<proteinExistence type="predicted"/>
<dbReference type="RefSeq" id="WP_036851776.1">
    <property type="nucleotide sequence ID" value="NZ_JQJD01000043.1"/>
</dbReference>
<dbReference type="NCBIfam" id="NF033709">
    <property type="entry name" value="PorV_fam"/>
    <property type="match status" value="1"/>
</dbReference>
<evidence type="ECO:0000259" key="2">
    <source>
        <dbReference type="Pfam" id="PF19572"/>
    </source>
</evidence>
<accession>A0A0A2ES00</accession>
<dbReference type="EMBL" id="JQJD01000043">
    <property type="protein sequence ID" value="KGN80270.1"/>
    <property type="molecule type" value="Genomic_DNA"/>
</dbReference>
<reference evidence="3 4" key="1">
    <citation type="submission" date="2014-08" db="EMBL/GenBank/DDBJ databases">
        <title>Porphyromonas cangingivalis strain:COT-109_OH1386 Genome sequencing.</title>
        <authorList>
            <person name="Wallis C."/>
            <person name="Deusch O."/>
            <person name="O'Flynn C."/>
            <person name="Davis I."/>
            <person name="Jospin G."/>
            <person name="Darling A.E."/>
            <person name="Coil D.A."/>
            <person name="Alexiev A."/>
            <person name="Horsfall A."/>
            <person name="Kirkwood N."/>
            <person name="Harris S."/>
            <person name="Eisen J.A."/>
        </authorList>
    </citation>
    <scope>NUCLEOTIDE SEQUENCE [LARGE SCALE GENOMIC DNA]</scope>
    <source>
        <strain evidence="4">COT-109 OH1386</strain>
    </source>
</reference>